<dbReference type="SUPFAM" id="SSF53474">
    <property type="entry name" value="alpha/beta-Hydrolases"/>
    <property type="match status" value="1"/>
</dbReference>
<evidence type="ECO:0000313" key="3">
    <source>
        <dbReference type="Proteomes" id="UP000001056"/>
    </source>
</evidence>
<evidence type="ECO:0000313" key="2">
    <source>
        <dbReference type="EMBL" id="EAQ93585.1"/>
    </source>
</evidence>
<gene>
    <name evidence="2" type="ORF">CHGG_01820</name>
</gene>
<dbReference type="OMA" id="CFWIVVM"/>
<sequence length="373" mass="41200">MPYSPAMIAHRRIPMRGVQWQMRRSLHAGRSTRLTSVHPWASIKRKVPLWTSHSQVLVAGRSCRCIHIPPVLLPPVVFTGLLVGLWIWKCVMMVVFQNKIIYMPGLPPSSRRERIADWASMCGGIEWTEERTAAADGTELALAVATVPLPRGRRPVAAVSEPAAAHVYVLYFQEGTGPHVAAPQSPVFGSTPRRAVRWIAEHHERVFGSVGTTRPILLVWGQSIGAGVATNLAATGRVPSNMPIRGLLLETPFVSIRAMLETLYPQKWLPYKYLWPFLRNHLDSWGNLGLIAQVSKVNGSGAPMVFILEADRDELVPKEQSDHLYQRCVDLGLPVEKGSVPVAYHQQAIARGDGKKLAAQAVLKLAQNARDNG</sequence>
<dbReference type="EMBL" id="CH408029">
    <property type="protein sequence ID" value="EAQ93585.1"/>
    <property type="molecule type" value="Genomic_DNA"/>
</dbReference>
<evidence type="ECO:0008006" key="4">
    <source>
        <dbReference type="Google" id="ProtNLM"/>
    </source>
</evidence>
<evidence type="ECO:0000256" key="1">
    <source>
        <dbReference type="SAM" id="Phobius"/>
    </source>
</evidence>
<dbReference type="Gene3D" id="3.40.50.1820">
    <property type="entry name" value="alpha/beta hydrolase"/>
    <property type="match status" value="1"/>
</dbReference>
<dbReference type="PANTHER" id="PTHR12277:SF64">
    <property type="entry name" value="SUPERFAMILY HYDROLASE, PUTATIVE (AFU_ORTHOLOGUE AFUA_3G01760)-RELATED"/>
    <property type="match status" value="1"/>
</dbReference>
<keyword evidence="1" id="KW-1133">Transmembrane helix</keyword>
<proteinExistence type="predicted"/>
<dbReference type="PANTHER" id="PTHR12277">
    <property type="entry name" value="ALPHA/BETA HYDROLASE DOMAIN-CONTAINING PROTEIN"/>
    <property type="match status" value="1"/>
</dbReference>
<protein>
    <recommendedName>
        <fullName evidence="4">Serine aminopeptidase S33 domain-containing protein</fullName>
    </recommendedName>
</protein>
<organism evidence="2 3">
    <name type="scientific">Chaetomium globosum (strain ATCC 6205 / CBS 148.51 / DSM 1962 / NBRC 6347 / NRRL 1970)</name>
    <name type="common">Soil fungus</name>
    <dbReference type="NCBI Taxonomy" id="306901"/>
    <lineage>
        <taxon>Eukaryota</taxon>
        <taxon>Fungi</taxon>
        <taxon>Dikarya</taxon>
        <taxon>Ascomycota</taxon>
        <taxon>Pezizomycotina</taxon>
        <taxon>Sordariomycetes</taxon>
        <taxon>Sordariomycetidae</taxon>
        <taxon>Sordariales</taxon>
        <taxon>Chaetomiaceae</taxon>
        <taxon>Chaetomium</taxon>
    </lineage>
</organism>
<name>Q2HD84_CHAGB</name>
<reference evidence="3" key="1">
    <citation type="journal article" date="2015" name="Genome Announc.">
        <title>Draft genome sequence of the cellulolytic fungus Chaetomium globosum.</title>
        <authorList>
            <person name="Cuomo C.A."/>
            <person name="Untereiner W.A."/>
            <person name="Ma L.-J."/>
            <person name="Grabherr M."/>
            <person name="Birren B.W."/>
        </authorList>
    </citation>
    <scope>NUCLEOTIDE SEQUENCE [LARGE SCALE GENOMIC DNA]</scope>
    <source>
        <strain evidence="3">ATCC 6205 / CBS 148.51 / DSM 1962 / NBRC 6347 / NRRL 1970</strain>
    </source>
</reference>
<dbReference type="Proteomes" id="UP000001056">
    <property type="component" value="Unassembled WGS sequence"/>
</dbReference>
<dbReference type="GO" id="GO:0008474">
    <property type="term" value="F:palmitoyl-(protein) hydrolase activity"/>
    <property type="evidence" value="ECO:0007669"/>
    <property type="project" value="TreeGrafter"/>
</dbReference>
<dbReference type="InterPro" id="IPR029058">
    <property type="entry name" value="AB_hydrolase_fold"/>
</dbReference>
<dbReference type="VEuPathDB" id="FungiDB:CHGG_01820"/>
<dbReference type="RefSeq" id="XP_001221041.1">
    <property type="nucleotide sequence ID" value="XM_001221040.1"/>
</dbReference>
<keyword evidence="1" id="KW-0472">Membrane</keyword>
<dbReference type="AlphaFoldDB" id="Q2HD84"/>
<dbReference type="STRING" id="306901.Q2HD84"/>
<keyword evidence="3" id="KW-1185">Reference proteome</keyword>
<dbReference type="InParanoid" id="Q2HD84"/>
<feature type="transmembrane region" description="Helical" evidence="1">
    <location>
        <begin position="76"/>
        <end position="96"/>
    </location>
</feature>
<dbReference type="eggNOG" id="KOG4391">
    <property type="taxonomic scope" value="Eukaryota"/>
</dbReference>
<accession>Q2HD84</accession>
<dbReference type="HOGENOM" id="CLU_043841_1_0_1"/>
<dbReference type="GeneID" id="4387631"/>
<dbReference type="GO" id="GO:0016020">
    <property type="term" value="C:membrane"/>
    <property type="evidence" value="ECO:0007669"/>
    <property type="project" value="TreeGrafter"/>
</dbReference>
<keyword evidence="1" id="KW-0812">Transmembrane</keyword>
<dbReference type="OrthoDB" id="10249433at2759"/>